<dbReference type="GO" id="GO:0016020">
    <property type="term" value="C:membrane"/>
    <property type="evidence" value="ECO:0007669"/>
    <property type="project" value="InterPro"/>
</dbReference>
<keyword evidence="4" id="KW-0175">Coiled coil</keyword>
<dbReference type="AlphaFoldDB" id="A0A4V3EJF4"/>
<dbReference type="NCBIfam" id="TIGR00229">
    <property type="entry name" value="sensory_box"/>
    <property type="match status" value="1"/>
</dbReference>
<reference evidence="7 8" key="1">
    <citation type="submission" date="2019-03" db="EMBL/GenBank/DDBJ databases">
        <title>Sequencing the genomes of 1000 actinobacteria strains.</title>
        <authorList>
            <person name="Klenk H.-P."/>
        </authorList>
    </citation>
    <scope>NUCLEOTIDE SEQUENCE [LARGE SCALE GENOMIC DNA]</scope>
    <source>
        <strain evidence="7 8">DSM 18936</strain>
    </source>
</reference>
<dbReference type="SMART" id="SM00387">
    <property type="entry name" value="HATPase_c"/>
    <property type="match status" value="1"/>
</dbReference>
<evidence type="ECO:0000256" key="2">
    <source>
        <dbReference type="ARBA" id="ARBA00022777"/>
    </source>
</evidence>
<dbReference type="PROSITE" id="PS50113">
    <property type="entry name" value="PAC"/>
    <property type="match status" value="1"/>
</dbReference>
<dbReference type="SMART" id="SM00065">
    <property type="entry name" value="GAF"/>
    <property type="match status" value="1"/>
</dbReference>
<dbReference type="GO" id="GO:0046983">
    <property type="term" value="F:protein dimerization activity"/>
    <property type="evidence" value="ECO:0007669"/>
    <property type="project" value="InterPro"/>
</dbReference>
<evidence type="ECO:0000256" key="3">
    <source>
        <dbReference type="ARBA" id="ARBA00023012"/>
    </source>
</evidence>
<keyword evidence="1" id="KW-0808">Transferase</keyword>
<keyword evidence="3" id="KW-0902">Two-component regulatory system</keyword>
<feature type="domain" description="PAC" evidence="6">
    <location>
        <begin position="119"/>
        <end position="171"/>
    </location>
</feature>
<dbReference type="InterPro" id="IPR035965">
    <property type="entry name" value="PAS-like_dom_sf"/>
</dbReference>
<dbReference type="InterPro" id="IPR000700">
    <property type="entry name" value="PAS-assoc_C"/>
</dbReference>
<dbReference type="PROSITE" id="PS50109">
    <property type="entry name" value="HIS_KIN"/>
    <property type="match status" value="1"/>
</dbReference>
<feature type="coiled-coil region" evidence="4">
    <location>
        <begin position="159"/>
        <end position="186"/>
    </location>
</feature>
<dbReference type="InterPro" id="IPR003018">
    <property type="entry name" value="GAF"/>
</dbReference>
<evidence type="ECO:0000259" key="6">
    <source>
        <dbReference type="PROSITE" id="PS50113"/>
    </source>
</evidence>
<dbReference type="Gene3D" id="3.30.450.40">
    <property type="match status" value="1"/>
</dbReference>
<dbReference type="GO" id="GO:0000155">
    <property type="term" value="F:phosphorelay sensor kinase activity"/>
    <property type="evidence" value="ECO:0007669"/>
    <property type="project" value="InterPro"/>
</dbReference>
<dbReference type="InterPro" id="IPR036890">
    <property type="entry name" value="HATPase_C_sf"/>
</dbReference>
<sequence length="574" mass="63524">MHDVGSGGTSASMELRAAQVRDMYARLLQGELSGTDALAASQQMLQILMDSMANAVFWKDLNSCYMGCNKVFARFAGVEPNLLVGMSDRDMPWADSQAFSADWFIDWDKHVIETGEPAFGIIEQLRSAAGEERWLQTNKVPLCDLDGRVIGVLGTFEDITNRRRAEEELQRTLDELDERVQQRTAQLVLANESLRREVEDRVRLQAEERLQRAYAEALRDTAAAMTSTLDLDEVLRQVVTGVERVVSADLIAVVLVDADGEIRNANHRASFGYGEVRHERLEGLYSQLSILRRLGVDEGPIIIDEPMDALGAARSTLGARISVADQLMGFLFVESAVHGFYTASHAERLGAVADQAGAAVSNARLARTATEVAAAEERQRLAHELHDAVNQTLWTSALTAESLLRELGDDDPIRERVDRLHRLSRGALSEMRALLLELRPDDLTEVGLDELINYLISALECRRTLQLRVDLANVQLDQDAHHTFYRVAQEALRNVTQHAEATSVEVRLTDGPVVELCVVDDGRGFDVEQVPSGHLGVAIMRERADSIGARLSLDSRVGGGTVVRLVYRRPEGLP</sequence>
<dbReference type="Gene3D" id="1.20.5.1930">
    <property type="match status" value="1"/>
</dbReference>
<dbReference type="Proteomes" id="UP000294558">
    <property type="component" value="Unassembled WGS sequence"/>
</dbReference>
<evidence type="ECO:0000313" key="7">
    <source>
        <dbReference type="EMBL" id="TDT18138.1"/>
    </source>
</evidence>
<keyword evidence="8" id="KW-1185">Reference proteome</keyword>
<dbReference type="InterPro" id="IPR003594">
    <property type="entry name" value="HATPase_dom"/>
</dbReference>
<evidence type="ECO:0000259" key="5">
    <source>
        <dbReference type="PROSITE" id="PS50109"/>
    </source>
</evidence>
<name>A0A4V3EJF4_9ACTN</name>
<dbReference type="CDD" id="cd16917">
    <property type="entry name" value="HATPase_UhpB-NarQ-NarX-like"/>
    <property type="match status" value="1"/>
</dbReference>
<dbReference type="Gene3D" id="3.30.450.20">
    <property type="entry name" value="PAS domain"/>
    <property type="match status" value="1"/>
</dbReference>
<evidence type="ECO:0000313" key="8">
    <source>
        <dbReference type="Proteomes" id="UP000294558"/>
    </source>
</evidence>
<dbReference type="SUPFAM" id="SSF55781">
    <property type="entry name" value="GAF domain-like"/>
    <property type="match status" value="1"/>
</dbReference>
<organism evidence="7 8">
    <name type="scientific">Ilumatobacter fluminis</name>
    <dbReference type="NCBI Taxonomy" id="467091"/>
    <lineage>
        <taxon>Bacteria</taxon>
        <taxon>Bacillati</taxon>
        <taxon>Actinomycetota</taxon>
        <taxon>Acidimicrobiia</taxon>
        <taxon>Acidimicrobiales</taxon>
        <taxon>Ilumatobacteraceae</taxon>
        <taxon>Ilumatobacter</taxon>
    </lineage>
</organism>
<dbReference type="SUPFAM" id="SSF55785">
    <property type="entry name" value="PYP-like sensor domain (PAS domain)"/>
    <property type="match status" value="1"/>
</dbReference>
<gene>
    <name evidence="7" type="ORF">BDK89_3754</name>
</gene>
<dbReference type="SUPFAM" id="SSF55874">
    <property type="entry name" value="ATPase domain of HSP90 chaperone/DNA topoisomerase II/histidine kinase"/>
    <property type="match status" value="1"/>
</dbReference>
<protein>
    <submittedName>
        <fullName evidence="7">PAS domain S-box-containing protein</fullName>
    </submittedName>
</protein>
<dbReference type="InterPro" id="IPR013656">
    <property type="entry name" value="PAS_4"/>
</dbReference>
<accession>A0A4V3EJF4</accession>
<dbReference type="InterPro" id="IPR050482">
    <property type="entry name" value="Sensor_HK_TwoCompSys"/>
</dbReference>
<dbReference type="Pfam" id="PF07730">
    <property type="entry name" value="HisKA_3"/>
    <property type="match status" value="1"/>
</dbReference>
<proteinExistence type="predicted"/>
<dbReference type="Pfam" id="PF02518">
    <property type="entry name" value="HATPase_c"/>
    <property type="match status" value="1"/>
</dbReference>
<dbReference type="Gene3D" id="3.30.565.10">
    <property type="entry name" value="Histidine kinase-like ATPase, C-terminal domain"/>
    <property type="match status" value="1"/>
</dbReference>
<dbReference type="Pfam" id="PF08448">
    <property type="entry name" value="PAS_4"/>
    <property type="match status" value="1"/>
</dbReference>
<dbReference type="InterPro" id="IPR029016">
    <property type="entry name" value="GAF-like_dom_sf"/>
</dbReference>
<dbReference type="InterPro" id="IPR005467">
    <property type="entry name" value="His_kinase_dom"/>
</dbReference>
<dbReference type="InterPro" id="IPR011712">
    <property type="entry name" value="Sig_transdc_His_kin_sub3_dim/P"/>
</dbReference>
<keyword evidence="2" id="KW-0418">Kinase</keyword>
<evidence type="ECO:0000256" key="1">
    <source>
        <dbReference type="ARBA" id="ARBA00022679"/>
    </source>
</evidence>
<dbReference type="PANTHER" id="PTHR24421">
    <property type="entry name" value="NITRATE/NITRITE SENSOR PROTEIN NARX-RELATED"/>
    <property type="match status" value="1"/>
</dbReference>
<evidence type="ECO:0000256" key="4">
    <source>
        <dbReference type="SAM" id="Coils"/>
    </source>
</evidence>
<dbReference type="EMBL" id="SOAU01000001">
    <property type="protein sequence ID" value="TDT18138.1"/>
    <property type="molecule type" value="Genomic_DNA"/>
</dbReference>
<comment type="caution">
    <text evidence="7">The sequence shown here is derived from an EMBL/GenBank/DDBJ whole genome shotgun (WGS) entry which is preliminary data.</text>
</comment>
<feature type="domain" description="Histidine kinase" evidence="5">
    <location>
        <begin position="380"/>
        <end position="571"/>
    </location>
</feature>
<dbReference type="InterPro" id="IPR000014">
    <property type="entry name" value="PAS"/>
</dbReference>